<dbReference type="EMBL" id="FOVK01000004">
    <property type="protein sequence ID" value="SFN72926.1"/>
    <property type="molecule type" value="Genomic_DNA"/>
</dbReference>
<keyword evidence="2" id="KW-1185">Reference proteome</keyword>
<name>A0A1I5BE10_9CLOT</name>
<sequence length="278" mass="31837">MEALKIHDALDRLLTQGPIRGQVHSVFQKALNIIDEENHLYTLLTSEMDDGPLAVTLSLKSFEESPFIKDQRILMTREELRIPGHRIPLENASRFSLLFPPYDPSPWCYRLIQETESILERENQHGGSPYERAVEKLLHERLMDLTDAFQKEDEDQILSFSKKLIGLGPGLTPSGDDVLLGMMLVLNLPGNPYEKYLPLFDQVLLEARDETNLLSFHGLARAREGFVRRNLLDFIKAILREKEIEKEREQVRAIGHTSGQDILLGVLSLLKICLEKEK</sequence>
<evidence type="ECO:0000313" key="1">
    <source>
        <dbReference type="EMBL" id="SFN72926.1"/>
    </source>
</evidence>
<protein>
    <recommendedName>
        <fullName evidence="3">DUF2877 domain-containing protein</fullName>
    </recommendedName>
</protein>
<accession>A0A1I5BE10</accession>
<proteinExistence type="predicted"/>
<dbReference type="InterPro" id="IPR021530">
    <property type="entry name" value="AllH-like"/>
</dbReference>
<dbReference type="Pfam" id="PF11392">
    <property type="entry name" value="AllH"/>
    <property type="match status" value="1"/>
</dbReference>
<dbReference type="OrthoDB" id="4933449at2"/>
<gene>
    <name evidence="1" type="ORF">SAMN04488695_104164</name>
</gene>
<evidence type="ECO:0000313" key="2">
    <source>
        <dbReference type="Proteomes" id="UP000181899"/>
    </source>
</evidence>
<dbReference type="Proteomes" id="UP000181899">
    <property type="component" value="Unassembled WGS sequence"/>
</dbReference>
<dbReference type="AlphaFoldDB" id="A0A1I5BE10"/>
<evidence type="ECO:0008006" key="3">
    <source>
        <dbReference type="Google" id="ProtNLM"/>
    </source>
</evidence>
<dbReference type="RefSeq" id="WP_074911904.1">
    <property type="nucleotide sequence ID" value="NZ_FOVK01000004.1"/>
</dbReference>
<organism evidence="1 2">
    <name type="scientific">Proteiniclasticum ruminis</name>
    <dbReference type="NCBI Taxonomy" id="398199"/>
    <lineage>
        <taxon>Bacteria</taxon>
        <taxon>Bacillati</taxon>
        <taxon>Bacillota</taxon>
        <taxon>Clostridia</taxon>
        <taxon>Eubacteriales</taxon>
        <taxon>Clostridiaceae</taxon>
        <taxon>Proteiniclasticum</taxon>
    </lineage>
</organism>
<reference evidence="1 2" key="1">
    <citation type="submission" date="2016-10" db="EMBL/GenBank/DDBJ databases">
        <authorList>
            <person name="de Groot N.N."/>
        </authorList>
    </citation>
    <scope>NUCLEOTIDE SEQUENCE [LARGE SCALE GENOMIC DNA]</scope>
    <source>
        <strain evidence="1 2">ML2</strain>
    </source>
</reference>